<reference evidence="1 2" key="1">
    <citation type="journal article" date="2019" name="Commun. Biol.">
        <title>The bagworm genome reveals a unique fibroin gene that provides high tensile strength.</title>
        <authorList>
            <person name="Kono N."/>
            <person name="Nakamura H."/>
            <person name="Ohtoshi R."/>
            <person name="Tomita M."/>
            <person name="Numata K."/>
            <person name="Arakawa K."/>
        </authorList>
    </citation>
    <scope>NUCLEOTIDE SEQUENCE [LARGE SCALE GENOMIC DNA]</scope>
</reference>
<protein>
    <submittedName>
        <fullName evidence="1">Uncharacterized protein</fullName>
    </submittedName>
</protein>
<dbReference type="AlphaFoldDB" id="A0A4C1XTG1"/>
<keyword evidence="2" id="KW-1185">Reference proteome</keyword>
<name>A0A4C1XTG1_EUMVA</name>
<evidence type="ECO:0000313" key="2">
    <source>
        <dbReference type="Proteomes" id="UP000299102"/>
    </source>
</evidence>
<evidence type="ECO:0000313" key="1">
    <source>
        <dbReference type="EMBL" id="GBP66282.1"/>
    </source>
</evidence>
<sequence>MPSSIIFGKFRLPTTTPISASNVTRSRRNTGHSSRTCSTSLDFRGVTALTNRKIEKLLDFDGDDSTVEGLSDDDVEVNEHLESCLQELEDSSEGSIDDSSDDDIPLADVAARLLVIDCTSSTKIILFHIHQEFSVNL</sequence>
<proteinExistence type="predicted"/>
<dbReference type="Proteomes" id="UP000299102">
    <property type="component" value="Unassembled WGS sequence"/>
</dbReference>
<dbReference type="EMBL" id="BGZK01000953">
    <property type="protein sequence ID" value="GBP66282.1"/>
    <property type="molecule type" value="Genomic_DNA"/>
</dbReference>
<gene>
    <name evidence="1" type="ORF">EVAR_41077_1</name>
</gene>
<dbReference type="OrthoDB" id="118105at2759"/>
<comment type="caution">
    <text evidence="1">The sequence shown here is derived from an EMBL/GenBank/DDBJ whole genome shotgun (WGS) entry which is preliminary data.</text>
</comment>
<accession>A0A4C1XTG1</accession>
<organism evidence="1 2">
    <name type="scientific">Eumeta variegata</name>
    <name type="common">Bagworm moth</name>
    <name type="synonym">Eumeta japonica</name>
    <dbReference type="NCBI Taxonomy" id="151549"/>
    <lineage>
        <taxon>Eukaryota</taxon>
        <taxon>Metazoa</taxon>
        <taxon>Ecdysozoa</taxon>
        <taxon>Arthropoda</taxon>
        <taxon>Hexapoda</taxon>
        <taxon>Insecta</taxon>
        <taxon>Pterygota</taxon>
        <taxon>Neoptera</taxon>
        <taxon>Endopterygota</taxon>
        <taxon>Lepidoptera</taxon>
        <taxon>Glossata</taxon>
        <taxon>Ditrysia</taxon>
        <taxon>Tineoidea</taxon>
        <taxon>Psychidae</taxon>
        <taxon>Oiketicinae</taxon>
        <taxon>Eumeta</taxon>
    </lineage>
</organism>